<evidence type="ECO:0000313" key="2">
    <source>
        <dbReference type="Proteomes" id="UP000663760"/>
    </source>
</evidence>
<gene>
    <name evidence="1" type="ORF">SI8410_11015980</name>
</gene>
<proteinExistence type="predicted"/>
<dbReference type="EMBL" id="LR746274">
    <property type="protein sequence ID" value="CAA7405302.1"/>
    <property type="molecule type" value="Genomic_DNA"/>
</dbReference>
<protein>
    <submittedName>
        <fullName evidence="1">Uncharacterized protein</fullName>
    </submittedName>
</protein>
<sequence>MDLYISPKWCALFIVFKYTLSNNIYN</sequence>
<reference evidence="1" key="1">
    <citation type="submission" date="2020-02" db="EMBL/GenBank/DDBJ databases">
        <authorList>
            <person name="Scholz U."/>
            <person name="Mascher M."/>
            <person name="Fiebig A."/>
        </authorList>
    </citation>
    <scope>NUCLEOTIDE SEQUENCE</scope>
</reference>
<keyword evidence="2" id="KW-1185">Reference proteome</keyword>
<accession>A0A7I8L681</accession>
<organism evidence="1 2">
    <name type="scientific">Spirodela intermedia</name>
    <name type="common">Intermediate duckweed</name>
    <dbReference type="NCBI Taxonomy" id="51605"/>
    <lineage>
        <taxon>Eukaryota</taxon>
        <taxon>Viridiplantae</taxon>
        <taxon>Streptophyta</taxon>
        <taxon>Embryophyta</taxon>
        <taxon>Tracheophyta</taxon>
        <taxon>Spermatophyta</taxon>
        <taxon>Magnoliopsida</taxon>
        <taxon>Liliopsida</taxon>
        <taxon>Araceae</taxon>
        <taxon>Lemnoideae</taxon>
        <taxon>Spirodela</taxon>
    </lineage>
</organism>
<dbReference type="AlphaFoldDB" id="A0A7I8L681"/>
<evidence type="ECO:0000313" key="1">
    <source>
        <dbReference type="EMBL" id="CAA7405302.1"/>
    </source>
</evidence>
<dbReference type="Proteomes" id="UP000663760">
    <property type="component" value="Chromosome 11"/>
</dbReference>
<name>A0A7I8L681_SPIIN</name>